<protein>
    <recommendedName>
        <fullName evidence="5">NADH dehydrogenase [ubiquinone] 1 beta subcomplex subunit 5, mitochondrial</fullName>
    </recommendedName>
    <alternativeName>
        <fullName evidence="16">Complex I-SGDH</fullName>
    </alternativeName>
    <alternativeName>
        <fullName evidence="15">NADH-ubiquinone oxidoreductase SGDH subunit</fullName>
    </alternativeName>
</protein>
<keyword evidence="11" id="KW-0249">Electron transport</keyword>
<comment type="subcellular location">
    <subcellularLocation>
        <location evidence="2">Mitochondrion inner membrane</location>
        <topology evidence="2">Single-pass membrane protein</topology>
    </subcellularLocation>
</comment>
<evidence type="ECO:0000313" key="19">
    <source>
        <dbReference type="EMBL" id="NXK44517.1"/>
    </source>
</evidence>
<feature type="transmembrane region" description="Helical" evidence="17">
    <location>
        <begin position="84"/>
        <end position="104"/>
    </location>
</feature>
<keyword evidence="13" id="KW-0496">Mitochondrion</keyword>
<comment type="function">
    <text evidence="1">Accessory subunit of the mitochondrial membrane respiratory chain NADH dehydrogenase (Complex I), that is believed not to be involved in catalysis. Complex I functions in the transfer of electrons from NADH to the respiratory chain. The immediate electron acceptor for the enzyme is believed to be ubiquinone.</text>
</comment>
<reference evidence="19 20" key="1">
    <citation type="submission" date="2019-09" db="EMBL/GenBank/DDBJ databases">
        <title>Bird 10,000 Genomes (B10K) Project - Family phase.</title>
        <authorList>
            <person name="Zhang G."/>
        </authorList>
    </citation>
    <scope>NUCLEOTIDE SEQUENCE [LARGE SCALE GENOMIC DNA]</scope>
    <source>
        <strain evidence="19">B10K-DU-011-36</strain>
        <tissue evidence="19">Muscle</tissue>
    </source>
</reference>
<evidence type="ECO:0000256" key="10">
    <source>
        <dbReference type="ARBA" id="ARBA00022946"/>
    </source>
</evidence>
<evidence type="ECO:0000313" key="20">
    <source>
        <dbReference type="Proteomes" id="UP000537522"/>
    </source>
</evidence>
<feature type="signal peptide" evidence="18">
    <location>
        <begin position="1"/>
        <end position="21"/>
    </location>
</feature>
<evidence type="ECO:0000256" key="15">
    <source>
        <dbReference type="ARBA" id="ARBA00032395"/>
    </source>
</evidence>
<proteinExistence type="inferred from homology"/>
<name>A0A7L0JL26_CHATO</name>
<comment type="caution">
    <text evidence="19">The sequence shown here is derived from an EMBL/GenBank/DDBJ whole genome shotgun (WGS) entry which is preliminary data.</text>
</comment>
<evidence type="ECO:0000256" key="6">
    <source>
        <dbReference type="ARBA" id="ARBA00022448"/>
    </source>
</evidence>
<evidence type="ECO:0000256" key="17">
    <source>
        <dbReference type="SAM" id="Phobius"/>
    </source>
</evidence>
<feature type="non-terminal residue" evidence="19">
    <location>
        <position position="200"/>
    </location>
</feature>
<dbReference type="GO" id="GO:0005743">
    <property type="term" value="C:mitochondrial inner membrane"/>
    <property type="evidence" value="ECO:0007669"/>
    <property type="project" value="UniProtKB-SubCell"/>
</dbReference>
<evidence type="ECO:0000256" key="3">
    <source>
        <dbReference type="ARBA" id="ARBA00007152"/>
    </source>
</evidence>
<evidence type="ECO:0000256" key="13">
    <source>
        <dbReference type="ARBA" id="ARBA00023128"/>
    </source>
</evidence>
<evidence type="ECO:0000256" key="18">
    <source>
        <dbReference type="SAM" id="SignalP"/>
    </source>
</evidence>
<gene>
    <name evidence="19" type="primary">Ndufb5</name>
    <name evidence="19" type="ORF">CHATOR_R01767</name>
</gene>
<feature type="non-terminal residue" evidence="19">
    <location>
        <position position="1"/>
    </location>
</feature>
<dbReference type="PANTHER" id="PTHR13178">
    <property type="entry name" value="NADH-UBIQUINONE OXIDOREDUCTASE SGDH SUBUNIT"/>
    <property type="match status" value="1"/>
</dbReference>
<keyword evidence="8 17" id="KW-0812">Transmembrane</keyword>
<evidence type="ECO:0000256" key="7">
    <source>
        <dbReference type="ARBA" id="ARBA00022660"/>
    </source>
</evidence>
<dbReference type="Proteomes" id="UP000537522">
    <property type="component" value="Unassembled WGS sequence"/>
</dbReference>
<keyword evidence="7" id="KW-0679">Respiratory chain</keyword>
<evidence type="ECO:0000256" key="2">
    <source>
        <dbReference type="ARBA" id="ARBA00004434"/>
    </source>
</evidence>
<dbReference type="InterPro" id="IPR019173">
    <property type="entry name" value="NADH_UbQ_OxRdtase_B5_su"/>
</dbReference>
<comment type="subunit">
    <text evidence="4">Complex I is composed of 45 different subunits.</text>
</comment>
<evidence type="ECO:0000256" key="16">
    <source>
        <dbReference type="ARBA" id="ARBA00032550"/>
    </source>
</evidence>
<comment type="similarity">
    <text evidence="3">Belongs to the complex I NDUFB5 subunit family.</text>
</comment>
<feature type="chain" id="PRO_5029659635" description="NADH dehydrogenase [ubiquinone] 1 beta subcomplex subunit 5, mitochondrial" evidence="18">
    <location>
        <begin position="22"/>
        <end position="200"/>
    </location>
</feature>
<evidence type="ECO:0000256" key="14">
    <source>
        <dbReference type="ARBA" id="ARBA00023136"/>
    </source>
</evidence>
<evidence type="ECO:0000256" key="8">
    <source>
        <dbReference type="ARBA" id="ARBA00022692"/>
    </source>
</evidence>
<evidence type="ECO:0000256" key="1">
    <source>
        <dbReference type="ARBA" id="ARBA00003195"/>
    </source>
</evidence>
<keyword evidence="20" id="KW-1185">Reference proteome</keyword>
<evidence type="ECO:0000256" key="12">
    <source>
        <dbReference type="ARBA" id="ARBA00022989"/>
    </source>
</evidence>
<sequence length="200" mass="22709">MAAMSLLLRAAAAWGARRVAGSARFPWLAGAARLPGTVGRASAAAGVEGGGVPAAIRHSSHGKRMFIIKATSFYDSRFLNLLRFYVFLTGIPVALFITYVNIFIGEAELAEIPEGYIPEYWEYYKHPISRWIARYFFDPPEKNYEKEMALLYVEAKKTELRLMELEARRLMRHRGDGPWYHYETPDKNLVDNSMKATPDN</sequence>
<keyword evidence="6" id="KW-0813">Transport</keyword>
<dbReference type="AlphaFoldDB" id="A0A7L0JL26"/>
<keyword evidence="12 17" id="KW-1133">Transmembrane helix</keyword>
<evidence type="ECO:0000256" key="11">
    <source>
        <dbReference type="ARBA" id="ARBA00022982"/>
    </source>
</evidence>
<keyword evidence="14 17" id="KW-0472">Membrane</keyword>
<dbReference type="Pfam" id="PF09781">
    <property type="entry name" value="NDUF_B5"/>
    <property type="match status" value="1"/>
</dbReference>
<keyword evidence="10" id="KW-0809">Transit peptide</keyword>
<evidence type="ECO:0000256" key="5">
    <source>
        <dbReference type="ARBA" id="ARBA00015175"/>
    </source>
</evidence>
<evidence type="ECO:0000256" key="4">
    <source>
        <dbReference type="ARBA" id="ARBA00011533"/>
    </source>
</evidence>
<accession>A0A7L0JL26</accession>
<evidence type="ECO:0000256" key="9">
    <source>
        <dbReference type="ARBA" id="ARBA00022792"/>
    </source>
</evidence>
<keyword evidence="18" id="KW-0732">Signal</keyword>
<keyword evidence="9" id="KW-0999">Mitochondrion inner membrane</keyword>
<dbReference type="PANTHER" id="PTHR13178:SF0">
    <property type="entry name" value="NADH DEHYDROGENASE [UBIQUINONE] 1 BETA SUBCOMPLEX SUBUNIT 5, MITOCHONDRIAL"/>
    <property type="match status" value="1"/>
</dbReference>
<dbReference type="EMBL" id="VXAL01000801">
    <property type="protein sequence ID" value="NXK44517.1"/>
    <property type="molecule type" value="Genomic_DNA"/>
</dbReference>
<organism evidence="19 20">
    <name type="scientific">Chauna torquata</name>
    <name type="common">Southern screamer</name>
    <dbReference type="NCBI Taxonomy" id="30388"/>
    <lineage>
        <taxon>Eukaryota</taxon>
        <taxon>Metazoa</taxon>
        <taxon>Chordata</taxon>
        <taxon>Craniata</taxon>
        <taxon>Vertebrata</taxon>
        <taxon>Euteleostomi</taxon>
        <taxon>Archelosauria</taxon>
        <taxon>Archosauria</taxon>
        <taxon>Dinosauria</taxon>
        <taxon>Saurischia</taxon>
        <taxon>Theropoda</taxon>
        <taxon>Coelurosauria</taxon>
        <taxon>Aves</taxon>
        <taxon>Neognathae</taxon>
        <taxon>Galloanserae</taxon>
        <taxon>Anseriformes</taxon>
        <taxon>Anhimidae</taxon>
        <taxon>Chauna</taxon>
    </lineage>
</organism>